<sequence>CAQCGSPLQLMMRCRDCFQVLPLCSTCQVTAHVHNPFHWTEVWEGKFSRHKSLHNLGLIICLGHNGAACPASTPPALTPFVVLHANGIHNVLWAFCQCYRCPNHYVQLLCTKLFPALFDNPKMAFSFAVMKDFHMHMLCSKKSAYDYYAKLIRQTSDIILASTNDCYQELLHASQISMDLEVSQCCGEAHGITNNLPPFAATQVHSPLCPACPQLSINITKEELAKADPAKPCIPSDFCLDVSI</sequence>
<dbReference type="RefSeq" id="XP_040626451.1">
    <property type="nucleotide sequence ID" value="XM_040775343.1"/>
</dbReference>
<protein>
    <recommendedName>
        <fullName evidence="1">CxC2-like cysteine cluster KDZ transposase-associated domain-containing protein</fullName>
    </recommendedName>
</protein>
<dbReference type="Pfam" id="PF18803">
    <property type="entry name" value="CxC2"/>
    <property type="match status" value="1"/>
</dbReference>
<evidence type="ECO:0000259" key="1">
    <source>
        <dbReference type="Pfam" id="PF18803"/>
    </source>
</evidence>
<dbReference type="AlphaFoldDB" id="M5FTU7"/>
<organism evidence="2 3">
    <name type="scientific">Dacryopinax primogenitus (strain DJM 731)</name>
    <name type="common">Brown rot fungus</name>
    <dbReference type="NCBI Taxonomy" id="1858805"/>
    <lineage>
        <taxon>Eukaryota</taxon>
        <taxon>Fungi</taxon>
        <taxon>Dikarya</taxon>
        <taxon>Basidiomycota</taxon>
        <taxon>Agaricomycotina</taxon>
        <taxon>Dacrymycetes</taxon>
        <taxon>Dacrymycetales</taxon>
        <taxon>Dacrymycetaceae</taxon>
        <taxon>Dacryopinax</taxon>
    </lineage>
</organism>
<dbReference type="Proteomes" id="UP000030653">
    <property type="component" value="Unassembled WGS sequence"/>
</dbReference>
<keyword evidence="3" id="KW-1185">Reference proteome</keyword>
<dbReference type="HOGENOM" id="CLU_003703_1_0_1"/>
<dbReference type="InterPro" id="IPR041457">
    <property type="entry name" value="CxC2_KDZ-assoc"/>
</dbReference>
<dbReference type="STRING" id="1858805.M5FTU7"/>
<evidence type="ECO:0000313" key="3">
    <source>
        <dbReference type="Proteomes" id="UP000030653"/>
    </source>
</evidence>
<evidence type="ECO:0000313" key="2">
    <source>
        <dbReference type="EMBL" id="EJT99553.1"/>
    </source>
</evidence>
<feature type="non-terminal residue" evidence="2">
    <location>
        <position position="1"/>
    </location>
</feature>
<accession>M5FTU7</accession>
<dbReference type="GeneID" id="63690405"/>
<dbReference type="OMA" id="CSICTEN"/>
<name>M5FTU7_DACPD</name>
<feature type="domain" description="CxC2-like cysteine cluster KDZ transposase-associated" evidence="1">
    <location>
        <begin position="53"/>
        <end position="156"/>
    </location>
</feature>
<proteinExistence type="predicted"/>
<reference evidence="2 3" key="1">
    <citation type="journal article" date="2012" name="Science">
        <title>The Paleozoic origin of enzymatic lignin decomposition reconstructed from 31 fungal genomes.</title>
        <authorList>
            <person name="Floudas D."/>
            <person name="Binder M."/>
            <person name="Riley R."/>
            <person name="Barry K."/>
            <person name="Blanchette R.A."/>
            <person name="Henrissat B."/>
            <person name="Martinez A.T."/>
            <person name="Otillar R."/>
            <person name="Spatafora J.W."/>
            <person name="Yadav J.S."/>
            <person name="Aerts A."/>
            <person name="Benoit I."/>
            <person name="Boyd A."/>
            <person name="Carlson A."/>
            <person name="Copeland A."/>
            <person name="Coutinho P.M."/>
            <person name="de Vries R.P."/>
            <person name="Ferreira P."/>
            <person name="Findley K."/>
            <person name="Foster B."/>
            <person name="Gaskell J."/>
            <person name="Glotzer D."/>
            <person name="Gorecki P."/>
            <person name="Heitman J."/>
            <person name="Hesse C."/>
            <person name="Hori C."/>
            <person name="Igarashi K."/>
            <person name="Jurgens J.A."/>
            <person name="Kallen N."/>
            <person name="Kersten P."/>
            <person name="Kohler A."/>
            <person name="Kuees U."/>
            <person name="Kumar T.K.A."/>
            <person name="Kuo A."/>
            <person name="LaButti K."/>
            <person name="Larrondo L.F."/>
            <person name="Lindquist E."/>
            <person name="Ling A."/>
            <person name="Lombard V."/>
            <person name="Lucas S."/>
            <person name="Lundell T."/>
            <person name="Martin R."/>
            <person name="McLaughlin D.J."/>
            <person name="Morgenstern I."/>
            <person name="Morin E."/>
            <person name="Murat C."/>
            <person name="Nagy L.G."/>
            <person name="Nolan M."/>
            <person name="Ohm R.A."/>
            <person name="Patyshakuliyeva A."/>
            <person name="Rokas A."/>
            <person name="Ruiz-Duenas F.J."/>
            <person name="Sabat G."/>
            <person name="Salamov A."/>
            <person name="Samejima M."/>
            <person name="Schmutz J."/>
            <person name="Slot J.C."/>
            <person name="St John F."/>
            <person name="Stenlid J."/>
            <person name="Sun H."/>
            <person name="Sun S."/>
            <person name="Syed K."/>
            <person name="Tsang A."/>
            <person name="Wiebenga A."/>
            <person name="Young D."/>
            <person name="Pisabarro A."/>
            <person name="Eastwood D.C."/>
            <person name="Martin F."/>
            <person name="Cullen D."/>
            <person name="Grigoriev I.V."/>
            <person name="Hibbett D.S."/>
        </authorList>
    </citation>
    <scope>NUCLEOTIDE SEQUENCE [LARGE SCALE GENOMIC DNA]</scope>
    <source>
        <strain evidence="2 3">DJM-731 SS1</strain>
    </source>
</reference>
<dbReference type="EMBL" id="JH795869">
    <property type="protein sequence ID" value="EJT99553.1"/>
    <property type="molecule type" value="Genomic_DNA"/>
</dbReference>
<dbReference type="OrthoDB" id="3257613at2759"/>
<gene>
    <name evidence="2" type="ORF">DACRYDRAFT_55674</name>
</gene>